<evidence type="ECO:0000313" key="2">
    <source>
        <dbReference type="EMBL" id="KFD55238.1"/>
    </source>
</evidence>
<name>A0A085N915_9BILA</name>
<sequence>MVVRKIAASAYTLQLLILDVGQSTRAPMMQVLCFALLFTALVCAEQESNDDKEATNAIPRDFSGLQDLVNQYANEYYSNGRNGDNNKHAGKLFLRQPRHGFFATRRTSSLIPTNFMLY</sequence>
<proteinExistence type="predicted"/>
<evidence type="ECO:0000256" key="1">
    <source>
        <dbReference type="SAM" id="SignalP"/>
    </source>
</evidence>
<dbReference type="Proteomes" id="UP000030758">
    <property type="component" value="Unassembled WGS sequence"/>
</dbReference>
<reference evidence="3 4" key="1">
    <citation type="journal article" date="2014" name="Nat. Genet.">
        <title>Genome and transcriptome of the porcine whipworm Trichuris suis.</title>
        <authorList>
            <person name="Jex A.R."/>
            <person name="Nejsum P."/>
            <person name="Schwarz E.M."/>
            <person name="Hu L."/>
            <person name="Young N.D."/>
            <person name="Hall R.S."/>
            <person name="Korhonen P.K."/>
            <person name="Liao S."/>
            <person name="Thamsborg S."/>
            <person name="Xia J."/>
            <person name="Xu P."/>
            <person name="Wang S."/>
            <person name="Scheerlinck J.P."/>
            <person name="Hofmann A."/>
            <person name="Sternberg P.W."/>
            <person name="Wang J."/>
            <person name="Gasser R.B."/>
        </authorList>
    </citation>
    <scope>NUCLEOTIDE SEQUENCE [LARGE SCALE GENOMIC DNA]</scope>
    <source>
        <strain evidence="3">DCEP-RM93F</strain>
        <strain evidence="2">DCEP-RM93M</strain>
    </source>
</reference>
<evidence type="ECO:0000313" key="4">
    <source>
        <dbReference type="Proteomes" id="UP000030764"/>
    </source>
</evidence>
<keyword evidence="4" id="KW-1185">Reference proteome</keyword>
<gene>
    <name evidence="2" type="ORF">M513_03879</name>
    <name evidence="3" type="ORF">M514_03879</name>
</gene>
<organism evidence="3">
    <name type="scientific">Trichuris suis</name>
    <name type="common">pig whipworm</name>
    <dbReference type="NCBI Taxonomy" id="68888"/>
    <lineage>
        <taxon>Eukaryota</taxon>
        <taxon>Metazoa</taxon>
        <taxon>Ecdysozoa</taxon>
        <taxon>Nematoda</taxon>
        <taxon>Enoplea</taxon>
        <taxon>Dorylaimia</taxon>
        <taxon>Trichinellida</taxon>
        <taxon>Trichuridae</taxon>
        <taxon>Trichuris</taxon>
    </lineage>
</organism>
<feature type="chain" id="PRO_5007379496" description="Neuropeptide F" evidence="1">
    <location>
        <begin position="45"/>
        <end position="118"/>
    </location>
</feature>
<accession>A0A085N915</accession>
<evidence type="ECO:0000313" key="3">
    <source>
        <dbReference type="EMBL" id="KFD65961.1"/>
    </source>
</evidence>
<keyword evidence="1" id="KW-0732">Signal</keyword>
<dbReference type="Proteomes" id="UP000030764">
    <property type="component" value="Unassembled WGS sequence"/>
</dbReference>
<protein>
    <recommendedName>
        <fullName evidence="5">Neuropeptide F</fullName>
    </recommendedName>
</protein>
<dbReference type="EMBL" id="KL363201">
    <property type="protein sequence ID" value="KFD55238.1"/>
    <property type="molecule type" value="Genomic_DNA"/>
</dbReference>
<dbReference type="EMBL" id="KL367530">
    <property type="protein sequence ID" value="KFD65961.1"/>
    <property type="molecule type" value="Genomic_DNA"/>
</dbReference>
<feature type="signal peptide" evidence="1">
    <location>
        <begin position="1"/>
        <end position="44"/>
    </location>
</feature>
<evidence type="ECO:0008006" key="5">
    <source>
        <dbReference type="Google" id="ProtNLM"/>
    </source>
</evidence>
<dbReference type="AlphaFoldDB" id="A0A085N915"/>